<dbReference type="Pfam" id="PF03517">
    <property type="entry name" value="Voldacs"/>
    <property type="match status" value="1"/>
</dbReference>
<dbReference type="Proteomes" id="UP001217582">
    <property type="component" value="Chromosome 3"/>
</dbReference>
<keyword evidence="4" id="KW-0963">Cytoplasm</keyword>
<reference evidence="7 8" key="1">
    <citation type="submission" date="2023-03" db="EMBL/GenBank/DDBJ databases">
        <title>Mating type loci evolution in Malassezia.</title>
        <authorList>
            <person name="Coelho M.A."/>
        </authorList>
    </citation>
    <scope>NUCLEOTIDE SEQUENCE [LARGE SCALE GENOMIC DNA]</scope>
    <source>
        <strain evidence="7 8">CBS 13387</strain>
    </source>
</reference>
<dbReference type="InterPro" id="IPR039924">
    <property type="entry name" value="ICln/Lot5/Saf5"/>
</dbReference>
<dbReference type="PANTHER" id="PTHR10300:SF14">
    <property type="entry name" value="PROTEIN SARAH"/>
    <property type="match status" value="1"/>
</dbReference>
<evidence type="ECO:0000256" key="3">
    <source>
        <dbReference type="ARBA" id="ARBA00008209"/>
    </source>
</evidence>
<evidence type="ECO:0000313" key="7">
    <source>
        <dbReference type="EMBL" id="WFD15859.1"/>
    </source>
</evidence>
<feature type="region of interest" description="Disordered" evidence="6">
    <location>
        <begin position="1"/>
        <end position="26"/>
    </location>
</feature>
<dbReference type="SUPFAM" id="SSF54928">
    <property type="entry name" value="RNA-binding domain, RBD"/>
    <property type="match status" value="1"/>
</dbReference>
<accession>A0AAJ5Z4T2</accession>
<dbReference type="GO" id="GO:0003676">
    <property type="term" value="F:nucleic acid binding"/>
    <property type="evidence" value="ECO:0007669"/>
    <property type="project" value="InterPro"/>
</dbReference>
<evidence type="ECO:0000256" key="6">
    <source>
        <dbReference type="SAM" id="MobiDB-lite"/>
    </source>
</evidence>
<feature type="compositionally biased region" description="Low complexity" evidence="6">
    <location>
        <begin position="1"/>
        <end position="15"/>
    </location>
</feature>
<keyword evidence="8" id="KW-1185">Reference proteome</keyword>
<name>A0AAJ5Z4T2_9BASI</name>
<dbReference type="AlphaFoldDB" id="A0AAJ5Z4T2"/>
<evidence type="ECO:0000256" key="4">
    <source>
        <dbReference type="ARBA" id="ARBA00022490"/>
    </source>
</evidence>
<sequence>MPLVAVSEPPSVAAADEPGVYESTPKSLKEIPPRLVSHMDPVHLCMRPVPPVLQERDIDTLASVGALWLTEERFTFLPRKGKGFQVDYPSIALHAVSRSVPKYATHDDFGAEMCLYCQLDDHPERDEEEEEEDVREMWILTRDAASLNTLYESLSHCASLYPSLPGGADAHPLAGLAAMSGDASSEEEKSDEGRSCPPSNTLMFVNFPPAFFTSEATESLFLDILRAYGPLVAWSPMPAFRQARAVMERSSDTLQIKQALDRQVLPHDDEQSSVLRVYYDHDTPLTLLPTGEYAVTQAVDIPRPFLEPPAPEKEFLLSPPGSPPVGWEQQKEDRPNTQALSDDLIKALQKLSMEQEAPEAEKAGISTLFQGSDQAVPGVILHATESRTSSSSCPSGIERVKATKDSMRPTPRPPI</sequence>
<feature type="compositionally biased region" description="Basic and acidic residues" evidence="6">
    <location>
        <begin position="398"/>
        <end position="407"/>
    </location>
</feature>
<evidence type="ECO:0000256" key="1">
    <source>
        <dbReference type="ARBA" id="ARBA00004123"/>
    </source>
</evidence>
<dbReference type="InterPro" id="IPR035979">
    <property type="entry name" value="RBD_domain_sf"/>
</dbReference>
<comment type="subcellular location">
    <subcellularLocation>
        <location evidence="2">Cytoplasm</location>
    </subcellularLocation>
    <subcellularLocation>
        <location evidence="1">Nucleus</location>
    </subcellularLocation>
</comment>
<proteinExistence type="inferred from homology"/>
<feature type="region of interest" description="Disordered" evidence="6">
    <location>
        <begin position="178"/>
        <end position="197"/>
    </location>
</feature>
<feature type="region of interest" description="Disordered" evidence="6">
    <location>
        <begin position="310"/>
        <end position="336"/>
    </location>
</feature>
<feature type="compositionally biased region" description="Low complexity" evidence="6">
    <location>
        <begin position="386"/>
        <end position="395"/>
    </location>
</feature>
<dbReference type="EMBL" id="CP119918">
    <property type="protein sequence ID" value="WFD15859.1"/>
    <property type="molecule type" value="Genomic_DNA"/>
</dbReference>
<dbReference type="GO" id="GO:0019722">
    <property type="term" value="P:calcium-mediated signaling"/>
    <property type="evidence" value="ECO:0007669"/>
    <property type="project" value="InterPro"/>
</dbReference>
<dbReference type="GO" id="GO:0005634">
    <property type="term" value="C:nucleus"/>
    <property type="evidence" value="ECO:0007669"/>
    <property type="project" value="UniProtKB-SubCell"/>
</dbReference>
<organism evidence="7 8">
    <name type="scientific">Malassezia arunalokei</name>
    <dbReference type="NCBI Taxonomy" id="1514897"/>
    <lineage>
        <taxon>Eukaryota</taxon>
        <taxon>Fungi</taxon>
        <taxon>Dikarya</taxon>
        <taxon>Basidiomycota</taxon>
        <taxon>Ustilaginomycotina</taxon>
        <taxon>Malasseziomycetes</taxon>
        <taxon>Malasseziales</taxon>
        <taxon>Malasseziaceae</taxon>
        <taxon>Malassezia</taxon>
    </lineage>
</organism>
<evidence type="ECO:0000313" key="8">
    <source>
        <dbReference type="Proteomes" id="UP001217582"/>
    </source>
</evidence>
<dbReference type="Pfam" id="PF04847">
    <property type="entry name" value="Calcipressin"/>
    <property type="match status" value="1"/>
</dbReference>
<dbReference type="GO" id="GO:0005737">
    <property type="term" value="C:cytoplasm"/>
    <property type="evidence" value="ECO:0007669"/>
    <property type="project" value="UniProtKB-SubCell"/>
</dbReference>
<protein>
    <recommendedName>
        <fullName evidence="9">Calcipressin-2</fullName>
    </recommendedName>
</protein>
<comment type="similarity">
    <text evidence="3">Belongs to the RCAN family.</text>
</comment>
<gene>
    <name evidence="7" type="ORF">MARU1_001883</name>
</gene>
<dbReference type="Gene3D" id="2.30.29.30">
    <property type="entry name" value="Pleckstrin-homology domain (PH domain)/Phosphotyrosine-binding domain (PTB)"/>
    <property type="match status" value="1"/>
</dbReference>
<dbReference type="InterPro" id="IPR011993">
    <property type="entry name" value="PH-like_dom_sf"/>
</dbReference>
<dbReference type="PANTHER" id="PTHR10300">
    <property type="entry name" value="CALCIPRESSIN"/>
    <property type="match status" value="1"/>
</dbReference>
<feature type="region of interest" description="Disordered" evidence="6">
    <location>
        <begin position="385"/>
        <end position="415"/>
    </location>
</feature>
<evidence type="ECO:0008006" key="9">
    <source>
        <dbReference type="Google" id="ProtNLM"/>
    </source>
</evidence>
<dbReference type="GO" id="GO:0008597">
    <property type="term" value="F:calcium-dependent protein serine/threonine phosphatase regulator activity"/>
    <property type="evidence" value="ECO:0007669"/>
    <property type="project" value="TreeGrafter"/>
</dbReference>
<keyword evidence="5" id="KW-0539">Nucleus</keyword>
<dbReference type="InterPro" id="IPR006931">
    <property type="entry name" value="Calcipressin"/>
</dbReference>
<dbReference type="Gene3D" id="3.30.70.330">
    <property type="match status" value="1"/>
</dbReference>
<evidence type="ECO:0000256" key="2">
    <source>
        <dbReference type="ARBA" id="ARBA00004496"/>
    </source>
</evidence>
<evidence type="ECO:0000256" key="5">
    <source>
        <dbReference type="ARBA" id="ARBA00023242"/>
    </source>
</evidence>
<dbReference type="InterPro" id="IPR012677">
    <property type="entry name" value="Nucleotide-bd_a/b_plait_sf"/>
</dbReference>